<dbReference type="Pfam" id="PF01026">
    <property type="entry name" value="TatD_DNase"/>
    <property type="match status" value="1"/>
</dbReference>
<sequence>MAKVFDSHAHLDAEQFDEDRELLFSELKEKISGMVNPGCDTESSYKAISYAEKYAFVYAAVGWHPQEVARMTDDDLTLLLELTKHPKVVAIGEIGLDYYYDDEAPRPLQKKRLLEQLEVARTSKLPVILHDRDAHGDMLEIFKTTGRDLTGVFHCYSGSLETAKELLKLGFYLGFGGTSTFKNAEKVREVLKYAPLDRILLETDSPYLTPVPFRGKRNNPAYTELVARNAALLRGVTEEEIIEKTTENVKKLFFKIA</sequence>
<name>A0A9D1MQX3_9FIRM</name>
<dbReference type="InterPro" id="IPR032466">
    <property type="entry name" value="Metal_Hydrolase"/>
</dbReference>
<dbReference type="PIRSF" id="PIRSF005902">
    <property type="entry name" value="DNase_TatD"/>
    <property type="match status" value="1"/>
</dbReference>
<dbReference type="GO" id="GO:0046872">
    <property type="term" value="F:metal ion binding"/>
    <property type="evidence" value="ECO:0007669"/>
    <property type="project" value="UniProtKB-KW"/>
</dbReference>
<feature type="binding site" evidence="3">
    <location>
        <position position="10"/>
    </location>
    <ligand>
        <name>a divalent metal cation</name>
        <dbReference type="ChEBI" id="CHEBI:60240"/>
        <label>1</label>
    </ligand>
</feature>
<accession>A0A9D1MQX3</accession>
<evidence type="ECO:0000256" key="1">
    <source>
        <dbReference type="ARBA" id="ARBA00022723"/>
    </source>
</evidence>
<feature type="binding site" evidence="3">
    <location>
        <position position="93"/>
    </location>
    <ligand>
        <name>a divalent metal cation</name>
        <dbReference type="ChEBI" id="CHEBI:60240"/>
        <label>1</label>
    </ligand>
</feature>
<evidence type="ECO:0000256" key="3">
    <source>
        <dbReference type="PIRSR" id="PIRSR005902-1"/>
    </source>
</evidence>
<evidence type="ECO:0000313" key="5">
    <source>
        <dbReference type="Proteomes" id="UP000824099"/>
    </source>
</evidence>
<keyword evidence="1 3" id="KW-0479">Metal-binding</keyword>
<feature type="binding site" evidence="3">
    <location>
        <position position="8"/>
    </location>
    <ligand>
        <name>a divalent metal cation</name>
        <dbReference type="ChEBI" id="CHEBI:60240"/>
        <label>1</label>
    </ligand>
</feature>
<proteinExistence type="predicted"/>
<dbReference type="NCBIfam" id="TIGR00010">
    <property type="entry name" value="YchF/TatD family DNA exonuclease"/>
    <property type="match status" value="1"/>
</dbReference>
<dbReference type="PANTHER" id="PTHR46124">
    <property type="entry name" value="D-AMINOACYL-TRNA DEACYLASE"/>
    <property type="match status" value="1"/>
</dbReference>
<reference evidence="4" key="1">
    <citation type="submission" date="2020-10" db="EMBL/GenBank/DDBJ databases">
        <authorList>
            <person name="Gilroy R."/>
        </authorList>
    </citation>
    <scope>NUCLEOTIDE SEQUENCE</scope>
    <source>
        <strain evidence="4">CHK160-1198</strain>
    </source>
</reference>
<reference evidence="4" key="2">
    <citation type="journal article" date="2021" name="PeerJ">
        <title>Extensive microbial diversity within the chicken gut microbiome revealed by metagenomics and culture.</title>
        <authorList>
            <person name="Gilroy R."/>
            <person name="Ravi A."/>
            <person name="Getino M."/>
            <person name="Pursley I."/>
            <person name="Horton D.L."/>
            <person name="Alikhan N.F."/>
            <person name="Baker D."/>
            <person name="Gharbi K."/>
            <person name="Hall N."/>
            <person name="Watson M."/>
            <person name="Adriaenssens E.M."/>
            <person name="Foster-Nyarko E."/>
            <person name="Jarju S."/>
            <person name="Secka A."/>
            <person name="Antonio M."/>
            <person name="Oren A."/>
            <person name="Chaudhuri R.R."/>
            <person name="La Ragione R."/>
            <person name="Hildebrand F."/>
            <person name="Pallen M.J."/>
        </authorList>
    </citation>
    <scope>NUCLEOTIDE SEQUENCE</scope>
    <source>
        <strain evidence="4">CHK160-1198</strain>
    </source>
</reference>
<feature type="binding site" evidence="3">
    <location>
        <position position="130"/>
    </location>
    <ligand>
        <name>a divalent metal cation</name>
        <dbReference type="ChEBI" id="CHEBI:60240"/>
        <label>2</label>
    </ligand>
</feature>
<dbReference type="FunFam" id="3.20.20.140:FF:000005">
    <property type="entry name" value="TatD family hydrolase"/>
    <property type="match status" value="1"/>
</dbReference>
<evidence type="ECO:0000256" key="2">
    <source>
        <dbReference type="ARBA" id="ARBA00022801"/>
    </source>
</evidence>
<protein>
    <submittedName>
        <fullName evidence="4">TatD family hydrolase</fullName>
    </submittedName>
</protein>
<organism evidence="4 5">
    <name type="scientific">Candidatus Avacidaminococcus intestinavium</name>
    <dbReference type="NCBI Taxonomy" id="2840684"/>
    <lineage>
        <taxon>Bacteria</taxon>
        <taxon>Bacillati</taxon>
        <taxon>Bacillota</taxon>
        <taxon>Negativicutes</taxon>
        <taxon>Acidaminococcales</taxon>
        <taxon>Acidaminococcaceae</taxon>
        <taxon>Acidaminococcaceae incertae sedis</taxon>
        <taxon>Candidatus Avacidaminococcus</taxon>
    </lineage>
</organism>
<dbReference type="InterPro" id="IPR015991">
    <property type="entry name" value="TatD/YcfH-like"/>
</dbReference>
<comment type="caution">
    <text evidence="4">The sequence shown here is derived from an EMBL/GenBank/DDBJ whole genome shotgun (WGS) entry which is preliminary data.</text>
</comment>
<dbReference type="Gene3D" id="3.20.20.140">
    <property type="entry name" value="Metal-dependent hydrolases"/>
    <property type="match status" value="1"/>
</dbReference>
<gene>
    <name evidence="4" type="ORF">IAB06_06345</name>
</gene>
<dbReference type="AlphaFoldDB" id="A0A9D1MQX3"/>
<dbReference type="PANTHER" id="PTHR46124:SF2">
    <property type="entry name" value="D-AMINOACYL-TRNA DEACYLASE"/>
    <property type="match status" value="1"/>
</dbReference>
<dbReference type="GO" id="GO:0016788">
    <property type="term" value="F:hydrolase activity, acting on ester bonds"/>
    <property type="evidence" value="ECO:0007669"/>
    <property type="project" value="InterPro"/>
</dbReference>
<feature type="binding site" evidence="3">
    <location>
        <position position="154"/>
    </location>
    <ligand>
        <name>a divalent metal cation</name>
        <dbReference type="ChEBI" id="CHEBI:60240"/>
        <label>2</label>
    </ligand>
</feature>
<dbReference type="SUPFAM" id="SSF51556">
    <property type="entry name" value="Metallo-dependent hydrolases"/>
    <property type="match status" value="1"/>
</dbReference>
<feature type="binding site" evidence="3">
    <location>
        <position position="204"/>
    </location>
    <ligand>
        <name>a divalent metal cation</name>
        <dbReference type="ChEBI" id="CHEBI:60240"/>
        <label>1</label>
    </ligand>
</feature>
<dbReference type="EMBL" id="DVNI01000103">
    <property type="protein sequence ID" value="HIU64635.1"/>
    <property type="molecule type" value="Genomic_DNA"/>
</dbReference>
<keyword evidence="2 4" id="KW-0378">Hydrolase</keyword>
<dbReference type="InterPro" id="IPR018228">
    <property type="entry name" value="DNase_TatD-rel_CS"/>
</dbReference>
<dbReference type="PROSITE" id="PS01137">
    <property type="entry name" value="TATD_1"/>
    <property type="match status" value="1"/>
</dbReference>
<evidence type="ECO:0000313" key="4">
    <source>
        <dbReference type="EMBL" id="HIU64635.1"/>
    </source>
</evidence>
<dbReference type="CDD" id="cd01310">
    <property type="entry name" value="TatD_DNAse"/>
    <property type="match status" value="1"/>
</dbReference>
<dbReference type="GO" id="GO:0004536">
    <property type="term" value="F:DNA nuclease activity"/>
    <property type="evidence" value="ECO:0007669"/>
    <property type="project" value="InterPro"/>
</dbReference>
<dbReference type="Proteomes" id="UP000824099">
    <property type="component" value="Unassembled WGS sequence"/>
</dbReference>
<dbReference type="InterPro" id="IPR001130">
    <property type="entry name" value="TatD-like"/>
</dbReference>